<evidence type="ECO:0000313" key="2">
    <source>
        <dbReference type="EMBL" id="KDR15755.1"/>
    </source>
</evidence>
<accession>A0A067QYY5</accession>
<gene>
    <name evidence="2" type="ORF">L798_10298</name>
</gene>
<dbReference type="Proteomes" id="UP000027135">
    <property type="component" value="Unassembled WGS sequence"/>
</dbReference>
<feature type="region of interest" description="Disordered" evidence="1">
    <location>
        <begin position="1"/>
        <end position="27"/>
    </location>
</feature>
<keyword evidence="3" id="KW-1185">Reference proteome</keyword>
<feature type="compositionally biased region" description="Polar residues" evidence="1">
    <location>
        <begin position="112"/>
        <end position="127"/>
    </location>
</feature>
<evidence type="ECO:0000313" key="3">
    <source>
        <dbReference type="Proteomes" id="UP000027135"/>
    </source>
</evidence>
<proteinExistence type="predicted"/>
<feature type="region of interest" description="Disordered" evidence="1">
    <location>
        <begin position="111"/>
        <end position="143"/>
    </location>
</feature>
<feature type="compositionally biased region" description="Basic and acidic residues" evidence="1">
    <location>
        <begin position="128"/>
        <end position="140"/>
    </location>
</feature>
<organism evidence="2 3">
    <name type="scientific">Zootermopsis nevadensis</name>
    <name type="common">Dampwood termite</name>
    <dbReference type="NCBI Taxonomy" id="136037"/>
    <lineage>
        <taxon>Eukaryota</taxon>
        <taxon>Metazoa</taxon>
        <taxon>Ecdysozoa</taxon>
        <taxon>Arthropoda</taxon>
        <taxon>Hexapoda</taxon>
        <taxon>Insecta</taxon>
        <taxon>Pterygota</taxon>
        <taxon>Neoptera</taxon>
        <taxon>Polyneoptera</taxon>
        <taxon>Dictyoptera</taxon>
        <taxon>Blattodea</taxon>
        <taxon>Blattoidea</taxon>
        <taxon>Termitoidae</taxon>
        <taxon>Termopsidae</taxon>
        <taxon>Zootermopsis</taxon>
    </lineage>
</organism>
<name>A0A067QYY5_ZOONE</name>
<reference evidence="2 3" key="1">
    <citation type="journal article" date="2014" name="Nat. Commun.">
        <title>Molecular traces of alternative social organization in a termite genome.</title>
        <authorList>
            <person name="Terrapon N."/>
            <person name="Li C."/>
            <person name="Robertson H.M."/>
            <person name="Ji L."/>
            <person name="Meng X."/>
            <person name="Booth W."/>
            <person name="Chen Z."/>
            <person name="Childers C.P."/>
            <person name="Glastad K.M."/>
            <person name="Gokhale K."/>
            <person name="Gowin J."/>
            <person name="Gronenberg W."/>
            <person name="Hermansen R.A."/>
            <person name="Hu H."/>
            <person name="Hunt B.G."/>
            <person name="Huylmans A.K."/>
            <person name="Khalil S.M."/>
            <person name="Mitchell R.D."/>
            <person name="Munoz-Torres M.C."/>
            <person name="Mustard J.A."/>
            <person name="Pan H."/>
            <person name="Reese J.T."/>
            <person name="Scharf M.E."/>
            <person name="Sun F."/>
            <person name="Vogel H."/>
            <person name="Xiao J."/>
            <person name="Yang W."/>
            <person name="Yang Z."/>
            <person name="Yang Z."/>
            <person name="Zhou J."/>
            <person name="Zhu J."/>
            <person name="Brent C.S."/>
            <person name="Elsik C.G."/>
            <person name="Goodisman M.A."/>
            <person name="Liberles D.A."/>
            <person name="Roe R.M."/>
            <person name="Vargo E.L."/>
            <person name="Vilcinskas A."/>
            <person name="Wang J."/>
            <person name="Bornberg-Bauer E."/>
            <person name="Korb J."/>
            <person name="Zhang G."/>
            <person name="Liebig J."/>
        </authorList>
    </citation>
    <scope>NUCLEOTIDE SEQUENCE [LARGE SCALE GENOMIC DNA]</scope>
    <source>
        <tissue evidence="2">Whole organism</tissue>
    </source>
</reference>
<dbReference type="EMBL" id="KK852817">
    <property type="protein sequence ID" value="KDR15755.1"/>
    <property type="molecule type" value="Genomic_DNA"/>
</dbReference>
<protein>
    <submittedName>
        <fullName evidence="2">Uncharacterized protein</fullName>
    </submittedName>
</protein>
<sequence length="227" mass="25903">MLQTHRRQSSNYKPRSQPDIGEVFGSRNEKVVEIESEGLGTQVSDSEDIQVVADIGGKKDKCDSHNYLHDTKTELSVVAKEEGNTTAEVTCKQSEQREITILTVVKCVPMPTSESSQTSSLDETSTITKEDKGSDKRESDSDVEVEILVEKSELQVTESMYHSEDKLLLDEDYEESKSLLEEESEDYKDSKLMMWFECEEEMPMWHDTEKTFQTWHESEVGPFANLL</sequence>
<evidence type="ECO:0000256" key="1">
    <source>
        <dbReference type="SAM" id="MobiDB-lite"/>
    </source>
</evidence>
<dbReference type="AlphaFoldDB" id="A0A067QYY5"/>
<dbReference type="InParanoid" id="A0A067QYY5"/>